<gene>
    <name evidence="3" type="ORF">HNP25_000636</name>
</gene>
<evidence type="ECO:0000256" key="1">
    <source>
        <dbReference type="PROSITE-ProRule" id="PRU00169"/>
    </source>
</evidence>
<dbReference type="PANTHER" id="PTHR44520">
    <property type="entry name" value="RESPONSE REGULATOR RCP1-RELATED"/>
    <property type="match status" value="1"/>
</dbReference>
<keyword evidence="4" id="KW-1185">Reference proteome</keyword>
<dbReference type="CDD" id="cd17557">
    <property type="entry name" value="REC_Rcp-like"/>
    <property type="match status" value="1"/>
</dbReference>
<organism evidence="3 4">
    <name type="scientific">Arcicella rosea</name>
    <dbReference type="NCBI Taxonomy" id="502909"/>
    <lineage>
        <taxon>Bacteria</taxon>
        <taxon>Pseudomonadati</taxon>
        <taxon>Bacteroidota</taxon>
        <taxon>Cytophagia</taxon>
        <taxon>Cytophagales</taxon>
        <taxon>Flectobacillaceae</taxon>
        <taxon>Arcicella</taxon>
    </lineage>
</organism>
<keyword evidence="1" id="KW-0597">Phosphoprotein</keyword>
<dbReference type="RefSeq" id="WP_184130141.1">
    <property type="nucleotide sequence ID" value="NZ_JACHKT010000003.1"/>
</dbReference>
<proteinExistence type="predicted"/>
<accession>A0A841ECY1</accession>
<evidence type="ECO:0000313" key="3">
    <source>
        <dbReference type="EMBL" id="MBB6001987.1"/>
    </source>
</evidence>
<dbReference type="SUPFAM" id="SSF52172">
    <property type="entry name" value="CheY-like"/>
    <property type="match status" value="1"/>
</dbReference>
<dbReference type="PROSITE" id="PS50110">
    <property type="entry name" value="RESPONSE_REGULATORY"/>
    <property type="match status" value="1"/>
</dbReference>
<dbReference type="InterPro" id="IPR011006">
    <property type="entry name" value="CheY-like_superfamily"/>
</dbReference>
<dbReference type="Proteomes" id="UP000524404">
    <property type="component" value="Unassembled WGS sequence"/>
</dbReference>
<evidence type="ECO:0000313" key="4">
    <source>
        <dbReference type="Proteomes" id="UP000524404"/>
    </source>
</evidence>
<dbReference type="SMART" id="SM00448">
    <property type="entry name" value="REC"/>
    <property type="match status" value="1"/>
</dbReference>
<reference evidence="3 4" key="1">
    <citation type="submission" date="2020-08" db="EMBL/GenBank/DDBJ databases">
        <title>Functional genomics of gut bacteria from endangered species of beetles.</title>
        <authorList>
            <person name="Carlos-Shanley C."/>
        </authorList>
    </citation>
    <scope>NUCLEOTIDE SEQUENCE [LARGE SCALE GENOMIC DNA]</scope>
    <source>
        <strain evidence="3 4">S00070</strain>
    </source>
</reference>
<dbReference type="InterPro" id="IPR052893">
    <property type="entry name" value="TCS_response_regulator"/>
</dbReference>
<feature type="modified residue" description="4-aspartylphosphate" evidence="1">
    <location>
        <position position="67"/>
    </location>
</feature>
<feature type="domain" description="Response regulatory" evidence="2">
    <location>
        <begin position="6"/>
        <end position="134"/>
    </location>
</feature>
<name>A0A841ECY1_9BACT</name>
<protein>
    <submittedName>
        <fullName evidence="3">CheY-like chemotaxis protein</fullName>
    </submittedName>
</protein>
<dbReference type="GO" id="GO:0000160">
    <property type="term" value="P:phosphorelay signal transduction system"/>
    <property type="evidence" value="ECO:0007669"/>
    <property type="project" value="InterPro"/>
</dbReference>
<sequence>MNKRYNILIADDDDDDKFLVKSALEDCTSNTPVHFVENGVEVLEYLKNEGQFADKYAFSKPSVIILDLNMPKKDGRETLKEIKENPLFKKIPVIILTTSKAEEDVNLCYSYGANAYIVKPNSFTELTEILSTMTNFWLNIVTLAPTIG</sequence>
<comment type="caution">
    <text evidence="3">The sequence shown here is derived from an EMBL/GenBank/DDBJ whole genome shotgun (WGS) entry which is preliminary data.</text>
</comment>
<evidence type="ECO:0000259" key="2">
    <source>
        <dbReference type="PROSITE" id="PS50110"/>
    </source>
</evidence>
<dbReference type="InterPro" id="IPR001789">
    <property type="entry name" value="Sig_transdc_resp-reg_receiver"/>
</dbReference>
<dbReference type="Pfam" id="PF00072">
    <property type="entry name" value="Response_reg"/>
    <property type="match status" value="1"/>
</dbReference>
<dbReference type="EMBL" id="JACHKT010000003">
    <property type="protein sequence ID" value="MBB6001987.1"/>
    <property type="molecule type" value="Genomic_DNA"/>
</dbReference>
<dbReference type="Gene3D" id="3.40.50.2300">
    <property type="match status" value="1"/>
</dbReference>
<dbReference type="PANTHER" id="PTHR44520:SF2">
    <property type="entry name" value="RESPONSE REGULATOR RCP1"/>
    <property type="match status" value="1"/>
</dbReference>
<dbReference type="AlphaFoldDB" id="A0A841ECY1"/>